<evidence type="ECO:0000256" key="8">
    <source>
        <dbReference type="ARBA" id="ARBA00022989"/>
    </source>
</evidence>
<gene>
    <name evidence="14" type="primary">atp8</name>
</gene>
<keyword evidence="10 12" id="KW-0496">Mitochondrion</keyword>
<dbReference type="AlphaFoldDB" id="A0A343K1E1"/>
<comment type="subcellular location">
    <subcellularLocation>
        <location evidence="1 12">Mitochondrion membrane</location>
        <topology evidence="1 12">Single-pass membrane protein</topology>
    </subcellularLocation>
</comment>
<dbReference type="Pfam" id="PF00895">
    <property type="entry name" value="ATP-synt_8"/>
    <property type="match status" value="1"/>
</dbReference>
<evidence type="ECO:0000256" key="4">
    <source>
        <dbReference type="ARBA" id="ARBA00022448"/>
    </source>
</evidence>
<evidence type="ECO:0000256" key="10">
    <source>
        <dbReference type="ARBA" id="ARBA00023128"/>
    </source>
</evidence>
<evidence type="ECO:0000256" key="1">
    <source>
        <dbReference type="ARBA" id="ARBA00004304"/>
    </source>
</evidence>
<evidence type="ECO:0000256" key="5">
    <source>
        <dbReference type="ARBA" id="ARBA00022547"/>
    </source>
</evidence>
<protein>
    <recommendedName>
        <fullName evidence="12">ATP synthase complex subunit 8</fullName>
    </recommendedName>
</protein>
<evidence type="ECO:0000313" key="14">
    <source>
        <dbReference type="EMBL" id="ATC73049.1"/>
    </source>
</evidence>
<evidence type="ECO:0000256" key="13">
    <source>
        <dbReference type="SAM" id="Phobius"/>
    </source>
</evidence>
<comment type="subunit">
    <text evidence="3">F-type ATPases have 2 components, CF(1) - the catalytic core - and CF(0) - the membrane proton channel.</text>
</comment>
<dbReference type="GO" id="GO:0015986">
    <property type="term" value="P:proton motive force-driven ATP synthesis"/>
    <property type="evidence" value="ECO:0007669"/>
    <property type="project" value="InterPro"/>
</dbReference>
<keyword evidence="7 12" id="KW-0375">Hydrogen ion transport</keyword>
<dbReference type="GO" id="GO:0045259">
    <property type="term" value="C:proton-transporting ATP synthase complex"/>
    <property type="evidence" value="ECO:0007669"/>
    <property type="project" value="UniProtKB-KW"/>
</dbReference>
<dbReference type="GO" id="GO:0015078">
    <property type="term" value="F:proton transmembrane transporter activity"/>
    <property type="evidence" value="ECO:0007669"/>
    <property type="project" value="InterPro"/>
</dbReference>
<keyword evidence="6 12" id="KW-0812">Transmembrane</keyword>
<feature type="transmembrane region" description="Helical" evidence="13">
    <location>
        <begin position="6"/>
        <end position="29"/>
    </location>
</feature>
<evidence type="ECO:0000256" key="12">
    <source>
        <dbReference type="RuleBase" id="RU003661"/>
    </source>
</evidence>
<dbReference type="GO" id="GO:0031966">
    <property type="term" value="C:mitochondrial membrane"/>
    <property type="evidence" value="ECO:0007669"/>
    <property type="project" value="UniProtKB-SubCell"/>
</dbReference>
<keyword evidence="11 13" id="KW-0472">Membrane</keyword>
<evidence type="ECO:0000256" key="6">
    <source>
        <dbReference type="ARBA" id="ARBA00022692"/>
    </source>
</evidence>
<geneLocation type="mitochondrion" evidence="14"/>
<organism evidence="14">
    <name type="scientific">Cuerna sp. EMHAU-2015-Zz052311</name>
    <dbReference type="NCBI Taxonomy" id="2036853"/>
    <lineage>
        <taxon>Eukaryota</taxon>
        <taxon>Metazoa</taxon>
        <taxon>Ecdysozoa</taxon>
        <taxon>Arthropoda</taxon>
        <taxon>Hexapoda</taxon>
        <taxon>Insecta</taxon>
        <taxon>Pterygota</taxon>
        <taxon>Neoptera</taxon>
        <taxon>Paraneoptera</taxon>
        <taxon>Hemiptera</taxon>
        <taxon>Auchenorrhyncha</taxon>
        <taxon>Membracoidea</taxon>
        <taxon>Cicadellidae</taxon>
        <taxon>Cicadellinae</taxon>
        <taxon>Proconiini</taxon>
        <taxon>Cuerna</taxon>
    </lineage>
</organism>
<keyword evidence="5 12" id="KW-0138">CF(0)</keyword>
<evidence type="ECO:0000256" key="7">
    <source>
        <dbReference type="ARBA" id="ARBA00022781"/>
    </source>
</evidence>
<evidence type="ECO:0000256" key="2">
    <source>
        <dbReference type="ARBA" id="ARBA00008892"/>
    </source>
</evidence>
<sequence>MPQMAPIWWTLMMILFIFTLFMMMTLIYFNNMNKYTKMKKIFTSQMNWKW</sequence>
<proteinExistence type="inferred from homology"/>
<keyword evidence="8 13" id="KW-1133">Transmembrane helix</keyword>
<dbReference type="InterPro" id="IPR001421">
    <property type="entry name" value="ATP8_metazoa"/>
</dbReference>
<reference evidence="14" key="1">
    <citation type="journal article" date="2017" name="Zool. J. Linn. Soc.">
        <title>Insufficient power of mitogenomic data in resolving the auchenorrhynchan monophyly.</title>
        <authorList>
            <person name="Song N."/>
            <person name="Cai W."/>
            <person name="Li H."/>
        </authorList>
    </citation>
    <scope>NUCLEOTIDE SEQUENCE</scope>
</reference>
<keyword evidence="9 12" id="KW-0406">Ion transport</keyword>
<evidence type="ECO:0000256" key="3">
    <source>
        <dbReference type="ARBA" id="ARBA00011291"/>
    </source>
</evidence>
<keyword evidence="4 12" id="KW-0813">Transport</keyword>
<comment type="similarity">
    <text evidence="2 12">Belongs to the ATPase protein 8 family.</text>
</comment>
<dbReference type="EMBL" id="KX437741">
    <property type="protein sequence ID" value="ATC73049.1"/>
    <property type="molecule type" value="Genomic_DNA"/>
</dbReference>
<evidence type="ECO:0000256" key="11">
    <source>
        <dbReference type="ARBA" id="ARBA00023136"/>
    </source>
</evidence>
<accession>A0A343K1E1</accession>
<name>A0A343K1E1_9HEMI</name>
<evidence type="ECO:0000256" key="9">
    <source>
        <dbReference type="ARBA" id="ARBA00023065"/>
    </source>
</evidence>